<dbReference type="InterPro" id="IPR013328">
    <property type="entry name" value="6PGD_dom2"/>
</dbReference>
<keyword evidence="6 10" id="KW-0560">Oxidoreductase</keyword>
<dbReference type="SUPFAM" id="SSF48179">
    <property type="entry name" value="6-phosphogluconate dehydrogenase C-terminal domain-like"/>
    <property type="match status" value="1"/>
</dbReference>
<sequence length="465" mass="51175">MKAQFGMIGLGTMGRNLVLNIADHGFAACGYDRNEEQAQRLIAEAGSRPVTVATSSEDLLNQLQTPRIVMLLVPAGKVVDLIIEELLPNLEKGDILIDGGNSHYVDTQRRFDILKDSGVHFIGMGVSGGESGARFGPSMMPGGNKQSYEQVKEILEAIAARYNGEPCVAYMGNGAAGHYIKMVHNGIEYAIMQMISEVYGLLKKMGLSNEALHDLFSAWNEGELQSFLVEITARIFKTKDPEIGNDLVDMILDRAQQKGTGLWTSQSALELSVPTPTIDVSVTQRYLSALKEDRVQLAPLYQHTYTPDVDLEVLKNDCKNALHFGCIMAYAQGLSLLAAASQAHQYAIDIPTVIKVWRAGCIIRSALLNQLYEAYEKDANLKTVIGSDLFVPLLTETRKGLVNFLKSSMDVGLPAAALASALYYFDAYVQERLPANLIQAQRDYFGAHTYERIDQPGSFHTDWNV</sequence>
<evidence type="ECO:0000256" key="8">
    <source>
        <dbReference type="ARBA" id="ARBA00023126"/>
    </source>
</evidence>
<dbReference type="InterPro" id="IPR006114">
    <property type="entry name" value="6PGDH_C"/>
</dbReference>
<dbReference type="PANTHER" id="PTHR11811">
    <property type="entry name" value="6-PHOSPHOGLUCONATE DEHYDROGENASE"/>
    <property type="match status" value="1"/>
</dbReference>
<proteinExistence type="inferred from homology"/>
<dbReference type="Gene3D" id="3.40.50.720">
    <property type="entry name" value="NAD(P)-binding Rossmann-like Domain"/>
    <property type="match status" value="1"/>
</dbReference>
<evidence type="ECO:0000256" key="1">
    <source>
        <dbReference type="ARBA" id="ARBA00002526"/>
    </source>
</evidence>
<dbReference type="EMBL" id="JAZGLY010000004">
    <property type="protein sequence ID" value="MEE6187196.1"/>
    <property type="molecule type" value="Genomic_DNA"/>
</dbReference>
<evidence type="ECO:0000259" key="12">
    <source>
        <dbReference type="SMART" id="SM01350"/>
    </source>
</evidence>
<dbReference type="Gene3D" id="1.20.5.320">
    <property type="entry name" value="6-Phosphogluconate Dehydrogenase, domain 3"/>
    <property type="match status" value="1"/>
</dbReference>
<evidence type="ECO:0000313" key="14">
    <source>
        <dbReference type="Proteomes" id="UP001357452"/>
    </source>
</evidence>
<keyword evidence="10 11" id="KW-0521">NADP</keyword>
<feature type="domain" description="6-phosphogluconate dehydrogenase C-terminal" evidence="12">
    <location>
        <begin position="177"/>
        <end position="464"/>
    </location>
</feature>
<dbReference type="Pfam" id="PF00393">
    <property type="entry name" value="6PGD"/>
    <property type="match status" value="1"/>
</dbReference>
<gene>
    <name evidence="13" type="primary">gndA</name>
    <name evidence="13" type="ORF">V2H41_07920</name>
</gene>
<dbReference type="SMART" id="SM01350">
    <property type="entry name" value="6PGD"/>
    <property type="match status" value="1"/>
</dbReference>
<dbReference type="EC" id="1.1.1.44" evidence="4 10"/>
<dbReference type="InterPro" id="IPR006183">
    <property type="entry name" value="Pgluconate_DH"/>
</dbReference>
<evidence type="ECO:0000256" key="9">
    <source>
        <dbReference type="ARBA" id="ARBA00048640"/>
    </source>
</evidence>
<dbReference type="InterPro" id="IPR008927">
    <property type="entry name" value="6-PGluconate_DH-like_C_sf"/>
</dbReference>
<evidence type="ECO:0000256" key="11">
    <source>
        <dbReference type="RuleBase" id="RU000485"/>
    </source>
</evidence>
<comment type="similarity">
    <text evidence="3 10 11">Belongs to the 6-phosphogluconate dehydrogenase family.</text>
</comment>
<dbReference type="Gene3D" id="1.10.1040.10">
    <property type="entry name" value="N-(1-d-carboxylethyl)-l-norvaline Dehydrogenase, domain 2"/>
    <property type="match status" value="1"/>
</dbReference>
<protein>
    <recommendedName>
        <fullName evidence="5 10">6-phosphogluconate dehydrogenase, decarboxylating</fullName>
        <ecNumber evidence="4 10">1.1.1.44</ecNumber>
    </recommendedName>
</protein>
<keyword evidence="8 10" id="KW-0570">Pentose shunt</keyword>
<comment type="pathway">
    <text evidence="2 10 11">Carbohydrate degradation; pentose phosphate pathway; D-ribulose 5-phosphate from D-glucose 6-phosphate (oxidative stage): step 3/3.</text>
</comment>
<name>A0ABU7RGR4_9BACT</name>
<organism evidence="13 14">
    <name type="scientific">Niabella digestorum</name>
    <dbReference type="NCBI Taxonomy" id="3117701"/>
    <lineage>
        <taxon>Bacteria</taxon>
        <taxon>Pseudomonadati</taxon>
        <taxon>Bacteroidota</taxon>
        <taxon>Chitinophagia</taxon>
        <taxon>Chitinophagales</taxon>
        <taxon>Chitinophagaceae</taxon>
        <taxon>Niabella</taxon>
    </lineage>
</organism>
<dbReference type="RefSeq" id="WP_330974606.1">
    <property type="nucleotide sequence ID" value="NZ_JAZGLY010000004.1"/>
</dbReference>
<dbReference type="SUPFAM" id="SSF51735">
    <property type="entry name" value="NAD(P)-binding Rossmann-fold domains"/>
    <property type="match status" value="1"/>
</dbReference>
<dbReference type="GO" id="GO:0004616">
    <property type="term" value="F:phosphogluconate dehydrogenase (decarboxylating) activity"/>
    <property type="evidence" value="ECO:0007669"/>
    <property type="project" value="UniProtKB-EC"/>
</dbReference>
<dbReference type="InterPro" id="IPR036291">
    <property type="entry name" value="NAD(P)-bd_dom_sf"/>
</dbReference>
<reference evidence="13 14" key="1">
    <citation type="submission" date="2024-01" db="EMBL/GenBank/DDBJ databases">
        <title>Niabella digestum sp. nov., isolated from waste digestion system.</title>
        <authorList>
            <person name="Zhang L."/>
        </authorList>
    </citation>
    <scope>NUCLEOTIDE SEQUENCE [LARGE SCALE GENOMIC DNA]</scope>
    <source>
        <strain evidence="13 14">A18</strain>
    </source>
</reference>
<comment type="function">
    <text evidence="1 10">Catalyzes the oxidative decarboxylation of 6-phosphogluconate to ribulose 5-phosphate and CO(2), with concomitant reduction of NADP to NADPH.</text>
</comment>
<evidence type="ECO:0000256" key="5">
    <source>
        <dbReference type="ARBA" id="ARBA00018193"/>
    </source>
</evidence>
<evidence type="ECO:0000256" key="2">
    <source>
        <dbReference type="ARBA" id="ARBA00004874"/>
    </source>
</evidence>
<dbReference type="NCBIfam" id="NF006765">
    <property type="entry name" value="PRK09287.1"/>
    <property type="match status" value="1"/>
</dbReference>
<dbReference type="PIRSF" id="PIRSF000109">
    <property type="entry name" value="6PGD"/>
    <property type="match status" value="1"/>
</dbReference>
<evidence type="ECO:0000256" key="6">
    <source>
        <dbReference type="ARBA" id="ARBA00023002"/>
    </source>
</evidence>
<dbReference type="InterPro" id="IPR006115">
    <property type="entry name" value="6PGDH_NADP-bd"/>
</dbReference>
<evidence type="ECO:0000313" key="13">
    <source>
        <dbReference type="EMBL" id="MEE6187196.1"/>
    </source>
</evidence>
<dbReference type="InterPro" id="IPR006113">
    <property type="entry name" value="6PGDH_Gnd/GntZ"/>
</dbReference>
<evidence type="ECO:0000256" key="4">
    <source>
        <dbReference type="ARBA" id="ARBA00013011"/>
    </source>
</evidence>
<keyword evidence="14" id="KW-1185">Reference proteome</keyword>
<comment type="subunit">
    <text evidence="10">Homodimer.</text>
</comment>
<dbReference type="PRINTS" id="PR00076">
    <property type="entry name" value="6PGDHDRGNASE"/>
</dbReference>
<comment type="caution">
    <text evidence="13">The sequence shown here is derived from an EMBL/GenBank/DDBJ whole genome shotgun (WGS) entry which is preliminary data.</text>
</comment>
<evidence type="ECO:0000256" key="3">
    <source>
        <dbReference type="ARBA" id="ARBA00008419"/>
    </source>
</evidence>
<accession>A0ABU7RGR4</accession>
<evidence type="ECO:0000256" key="7">
    <source>
        <dbReference type="ARBA" id="ARBA00023064"/>
    </source>
</evidence>
<comment type="catalytic activity">
    <reaction evidence="9 10 11">
        <text>6-phospho-D-gluconate + NADP(+) = D-ribulose 5-phosphate + CO2 + NADPH</text>
        <dbReference type="Rhea" id="RHEA:10116"/>
        <dbReference type="ChEBI" id="CHEBI:16526"/>
        <dbReference type="ChEBI" id="CHEBI:57783"/>
        <dbReference type="ChEBI" id="CHEBI:58121"/>
        <dbReference type="ChEBI" id="CHEBI:58349"/>
        <dbReference type="ChEBI" id="CHEBI:58759"/>
        <dbReference type="EC" id="1.1.1.44"/>
    </reaction>
</comment>
<evidence type="ECO:0000256" key="10">
    <source>
        <dbReference type="PIRNR" id="PIRNR000109"/>
    </source>
</evidence>
<dbReference type="Proteomes" id="UP001357452">
    <property type="component" value="Unassembled WGS sequence"/>
</dbReference>
<dbReference type="NCBIfam" id="TIGR00873">
    <property type="entry name" value="gnd"/>
    <property type="match status" value="1"/>
</dbReference>
<keyword evidence="7 11" id="KW-0311">Gluconate utilization</keyword>
<dbReference type="Pfam" id="PF03446">
    <property type="entry name" value="NAD_binding_2"/>
    <property type="match status" value="1"/>
</dbReference>